<evidence type="ECO:0008006" key="4">
    <source>
        <dbReference type="Google" id="ProtNLM"/>
    </source>
</evidence>
<organism evidence="2 3">
    <name type="scientific">Polyporus arcularius HHB13444</name>
    <dbReference type="NCBI Taxonomy" id="1314778"/>
    <lineage>
        <taxon>Eukaryota</taxon>
        <taxon>Fungi</taxon>
        <taxon>Dikarya</taxon>
        <taxon>Basidiomycota</taxon>
        <taxon>Agaricomycotina</taxon>
        <taxon>Agaricomycetes</taxon>
        <taxon>Polyporales</taxon>
        <taxon>Polyporaceae</taxon>
        <taxon>Polyporus</taxon>
    </lineage>
</organism>
<keyword evidence="3" id="KW-1185">Reference proteome</keyword>
<reference evidence="2 3" key="1">
    <citation type="journal article" date="2019" name="Nat. Ecol. Evol.">
        <title>Megaphylogeny resolves global patterns of mushroom evolution.</title>
        <authorList>
            <person name="Varga T."/>
            <person name="Krizsan K."/>
            <person name="Foldi C."/>
            <person name="Dima B."/>
            <person name="Sanchez-Garcia M."/>
            <person name="Sanchez-Ramirez S."/>
            <person name="Szollosi G.J."/>
            <person name="Szarkandi J.G."/>
            <person name="Papp V."/>
            <person name="Albert L."/>
            <person name="Andreopoulos W."/>
            <person name="Angelini C."/>
            <person name="Antonin V."/>
            <person name="Barry K.W."/>
            <person name="Bougher N.L."/>
            <person name="Buchanan P."/>
            <person name="Buyck B."/>
            <person name="Bense V."/>
            <person name="Catcheside P."/>
            <person name="Chovatia M."/>
            <person name="Cooper J."/>
            <person name="Damon W."/>
            <person name="Desjardin D."/>
            <person name="Finy P."/>
            <person name="Geml J."/>
            <person name="Haridas S."/>
            <person name="Hughes K."/>
            <person name="Justo A."/>
            <person name="Karasinski D."/>
            <person name="Kautmanova I."/>
            <person name="Kiss B."/>
            <person name="Kocsube S."/>
            <person name="Kotiranta H."/>
            <person name="LaButti K.M."/>
            <person name="Lechner B.E."/>
            <person name="Liimatainen K."/>
            <person name="Lipzen A."/>
            <person name="Lukacs Z."/>
            <person name="Mihaltcheva S."/>
            <person name="Morgado L.N."/>
            <person name="Niskanen T."/>
            <person name="Noordeloos M.E."/>
            <person name="Ohm R.A."/>
            <person name="Ortiz-Santana B."/>
            <person name="Ovrebo C."/>
            <person name="Racz N."/>
            <person name="Riley R."/>
            <person name="Savchenko A."/>
            <person name="Shiryaev A."/>
            <person name="Soop K."/>
            <person name="Spirin V."/>
            <person name="Szebenyi C."/>
            <person name="Tomsovsky M."/>
            <person name="Tulloss R.E."/>
            <person name="Uehling J."/>
            <person name="Grigoriev I.V."/>
            <person name="Vagvolgyi C."/>
            <person name="Papp T."/>
            <person name="Martin F.M."/>
            <person name="Miettinen O."/>
            <person name="Hibbett D.S."/>
            <person name="Nagy L.G."/>
        </authorList>
    </citation>
    <scope>NUCLEOTIDE SEQUENCE [LARGE SCALE GENOMIC DNA]</scope>
    <source>
        <strain evidence="2 3">HHB13444</strain>
    </source>
</reference>
<dbReference type="AlphaFoldDB" id="A0A5C3P7A5"/>
<dbReference type="InParanoid" id="A0A5C3P7A5"/>
<evidence type="ECO:0000313" key="2">
    <source>
        <dbReference type="EMBL" id="TFK81643.1"/>
    </source>
</evidence>
<accession>A0A5C3P7A5</accession>
<dbReference type="STRING" id="1314778.A0A5C3P7A5"/>
<protein>
    <recommendedName>
        <fullName evidence="4">HAD-like protein</fullName>
    </recommendedName>
</protein>
<gene>
    <name evidence="2" type="ORF">K466DRAFT_604328</name>
</gene>
<proteinExistence type="predicted"/>
<name>A0A5C3P7A5_9APHY</name>
<evidence type="ECO:0000256" key="1">
    <source>
        <dbReference type="SAM" id="MobiDB-lite"/>
    </source>
</evidence>
<evidence type="ECO:0000313" key="3">
    <source>
        <dbReference type="Proteomes" id="UP000308197"/>
    </source>
</evidence>
<dbReference type="EMBL" id="ML211577">
    <property type="protein sequence ID" value="TFK81643.1"/>
    <property type="molecule type" value="Genomic_DNA"/>
</dbReference>
<sequence>MRKIEHQVSSGHRDILHELTAVKTQIHALQAAVISSSGAAAAASPLSYGAPIRQQHACPPSEVQYQQHNPLPVRAPATTFAPELLELAPLQPPPPPPREDDPRASLSTSAAISGLPDATIPPQNLMIFDLDGETLRFDKTEVPNPPKADFAHDISRLFREWHSSSLLVISGRGIPIKHWERFYKKRSGIKTHAWKSIRALWGNWKFIVTEREQFASEDAFWAKYSEENGKRMNYQKILDILQDRRKADAKRDAAAALRFFNNDLGQPRAKGYFHYTRTGVDMVCTDMYAIASKWRQLLSEHPDIAQEWELSRGDDDFGG</sequence>
<dbReference type="Proteomes" id="UP000308197">
    <property type="component" value="Unassembled WGS sequence"/>
</dbReference>
<feature type="region of interest" description="Disordered" evidence="1">
    <location>
        <begin position="87"/>
        <end position="106"/>
    </location>
</feature>